<dbReference type="InterPro" id="IPR001967">
    <property type="entry name" value="Peptidase_S11_N"/>
</dbReference>
<dbReference type="SUPFAM" id="SSF69189">
    <property type="entry name" value="Penicillin-binding protein associated domain"/>
    <property type="match status" value="1"/>
</dbReference>
<evidence type="ECO:0000256" key="8">
    <source>
        <dbReference type="PIRSR" id="PIRSR618044-1"/>
    </source>
</evidence>
<dbReference type="GO" id="GO:0009252">
    <property type="term" value="P:peptidoglycan biosynthetic process"/>
    <property type="evidence" value="ECO:0007669"/>
    <property type="project" value="UniProtKB-KW"/>
</dbReference>
<dbReference type="Proteomes" id="UP000264146">
    <property type="component" value="Chromosome"/>
</dbReference>
<evidence type="ECO:0000256" key="1">
    <source>
        <dbReference type="ARBA" id="ARBA00003217"/>
    </source>
</evidence>
<dbReference type="AlphaFoldDB" id="A0A7Z7VY34"/>
<dbReference type="InterPro" id="IPR012338">
    <property type="entry name" value="Beta-lactam/transpept-like"/>
</dbReference>
<feature type="domain" description="Peptidase S11 D-alanyl-D-alanine carboxypeptidase A N-terminal" evidence="12">
    <location>
        <begin position="56"/>
        <end position="287"/>
    </location>
</feature>
<keyword evidence="15" id="KW-0121">Carboxypeptidase</keyword>
<dbReference type="InterPro" id="IPR015956">
    <property type="entry name" value="Peniciliin-bd_prot_C_sf"/>
</dbReference>
<feature type="active site" description="Proton acceptor" evidence="8">
    <location>
        <position position="77"/>
    </location>
</feature>
<keyword evidence="3" id="KW-0732">Signal</keyword>
<evidence type="ECO:0000313" key="15">
    <source>
        <dbReference type="EMBL" id="SUM90147.1"/>
    </source>
</evidence>
<protein>
    <submittedName>
        <fullName evidence="15">Penicillin binding protein 4</fullName>
        <ecNumber evidence="15">3.4.16.4</ecNumber>
    </submittedName>
</protein>
<dbReference type="InterPro" id="IPR015294">
    <property type="entry name" value="Pen-bd_prot4_C_dom"/>
</dbReference>
<evidence type="ECO:0000256" key="6">
    <source>
        <dbReference type="ARBA" id="ARBA00022984"/>
    </source>
</evidence>
<dbReference type="GO" id="GO:0006508">
    <property type="term" value="P:proteolysis"/>
    <property type="evidence" value="ECO:0007669"/>
    <property type="project" value="InterPro"/>
</dbReference>
<proteinExistence type="inferred from homology"/>
<feature type="active site" evidence="8">
    <location>
        <position position="138"/>
    </location>
</feature>
<dbReference type="PANTHER" id="PTHR35333">
    <property type="entry name" value="BETA-LACTAMASE"/>
    <property type="match status" value="1"/>
</dbReference>
<comment type="similarity">
    <text evidence="2 10">Belongs to the peptidase S11 family.</text>
</comment>
<feature type="transmembrane region" description="Helical" evidence="11">
    <location>
        <begin position="400"/>
        <end position="421"/>
    </location>
</feature>
<evidence type="ECO:0000256" key="3">
    <source>
        <dbReference type="ARBA" id="ARBA00022729"/>
    </source>
</evidence>
<name>A0A7Z7VY34_STASC</name>
<dbReference type="GO" id="GO:0071555">
    <property type="term" value="P:cell wall organization"/>
    <property type="evidence" value="ECO:0007669"/>
    <property type="project" value="UniProtKB-KW"/>
</dbReference>
<evidence type="ECO:0000256" key="5">
    <source>
        <dbReference type="ARBA" id="ARBA00022960"/>
    </source>
</evidence>
<feature type="active site" description="Acyl-ester intermediate" evidence="8">
    <location>
        <position position="74"/>
    </location>
</feature>
<comment type="function">
    <text evidence="1">Removes C-terminal D-alanyl residues from sugar-peptide cell wall precursors.</text>
</comment>
<evidence type="ECO:0000313" key="14">
    <source>
        <dbReference type="EMBL" id="CAD7360551.1"/>
    </source>
</evidence>
<dbReference type="Gene3D" id="3.40.710.10">
    <property type="entry name" value="DD-peptidase/beta-lactamase superfamily"/>
    <property type="match status" value="1"/>
</dbReference>
<dbReference type="Pfam" id="PF09211">
    <property type="entry name" value="DUF1958"/>
    <property type="match status" value="1"/>
</dbReference>
<evidence type="ECO:0000313" key="16">
    <source>
        <dbReference type="Proteomes" id="UP000264146"/>
    </source>
</evidence>
<keyword evidence="11" id="KW-1133">Transmembrane helix</keyword>
<accession>A0A7Z7VY34</accession>
<evidence type="ECO:0000256" key="9">
    <source>
        <dbReference type="PIRSR" id="PIRSR618044-2"/>
    </source>
</evidence>
<dbReference type="GO" id="GO:0030655">
    <property type="term" value="P:beta-lactam antibiotic catabolic process"/>
    <property type="evidence" value="ECO:0007669"/>
    <property type="project" value="InterPro"/>
</dbReference>
<keyword evidence="11" id="KW-0472">Membrane</keyword>
<reference evidence="15" key="1">
    <citation type="submission" date="2018-06" db="EMBL/GenBank/DDBJ databases">
        <authorList>
            <consortium name="Pathogen Informatics"/>
            <person name="Doyle S."/>
        </authorList>
    </citation>
    <scope>NUCLEOTIDE SEQUENCE [LARGE SCALE GENOMIC DNA]</scope>
    <source>
        <strain evidence="15">NCTC12218</strain>
    </source>
</reference>
<keyword evidence="7" id="KW-0961">Cell wall biogenesis/degradation</keyword>
<keyword evidence="15" id="KW-0645">Protease</keyword>
<sequence length="427" mass="48385">MQMKKLILSIVAVFFATTIITPFARAYTPSPVELAQQSGYPVTLPFQPEGGINISQTGQILYDYNSQKEWYPASMTKLMTMYLTLQAVKEKKLSLNDTVKITPEHYRMSTLPELSNTKLYPGETYTIAELLQITVSASSNAAALILANQVSDNTSDFVDKMNQTAKSLGMNHTHYVNPTGAENRLLLEFVPKRYQNESSSISTAHDYAILAQHTVQDTPKILHFTKQIAPTQHGVTYYTFNDLLEGGNMSLEGTDGLKTGSSDIADYNNSLTTKRGKFRIFHIIMGAGDYKHLGGEKQRNMMSASAINYSFALYDYKKVLSKGKHKIDGKTYYVTKDLYDVVPKNLKKPYHFVIDDNHVHLDYDRKFITKHDGPPKVEVENPFIYESKSVVILSWQTHPWMTILAFGVIVVFLSIVFYSLMSRFRRK</sequence>
<evidence type="ECO:0000256" key="4">
    <source>
        <dbReference type="ARBA" id="ARBA00022801"/>
    </source>
</evidence>
<organism evidence="15">
    <name type="scientific">Staphylococcus schleiferi</name>
    <dbReference type="NCBI Taxonomy" id="1295"/>
    <lineage>
        <taxon>Bacteria</taxon>
        <taxon>Bacillati</taxon>
        <taxon>Bacillota</taxon>
        <taxon>Bacilli</taxon>
        <taxon>Bacillales</taxon>
        <taxon>Staphylococcaceae</taxon>
        <taxon>Staphylococcus</taxon>
    </lineage>
</organism>
<reference evidence="14 16" key="2">
    <citation type="submission" date="2020-11" db="EMBL/GenBank/DDBJ databases">
        <authorList>
            <consortium name="Pathogen Informatics"/>
        </authorList>
    </citation>
    <scope>NUCLEOTIDE SEQUENCE [LARGE SCALE GENOMIC DNA]</scope>
    <source>
        <strain evidence="14 16">NCTC12218</strain>
    </source>
</reference>
<evidence type="ECO:0000256" key="11">
    <source>
        <dbReference type="SAM" id="Phobius"/>
    </source>
</evidence>
<keyword evidence="4 15" id="KW-0378">Hydrolase</keyword>
<dbReference type="InterPro" id="IPR000871">
    <property type="entry name" value="Beta-lactam_class-A"/>
</dbReference>
<dbReference type="PRINTS" id="PR00725">
    <property type="entry name" value="DADACBPTASE1"/>
</dbReference>
<dbReference type="SMR" id="A0A7Z7VY34"/>
<dbReference type="SUPFAM" id="SSF56601">
    <property type="entry name" value="beta-lactamase/transpeptidase-like"/>
    <property type="match status" value="1"/>
</dbReference>
<dbReference type="InterPro" id="IPR018044">
    <property type="entry name" value="Peptidase_S11"/>
</dbReference>
<dbReference type="Gene3D" id="2.30.140.20">
    <property type="entry name" value="Penicillin-binding protein 4, C-terminal domain"/>
    <property type="match status" value="1"/>
</dbReference>
<dbReference type="InterPro" id="IPR037091">
    <property type="entry name" value="Pen-bd_prot4_C_dom_sf"/>
</dbReference>
<evidence type="ECO:0000256" key="10">
    <source>
        <dbReference type="RuleBase" id="RU004016"/>
    </source>
</evidence>
<evidence type="ECO:0000259" key="12">
    <source>
        <dbReference type="Pfam" id="PF00768"/>
    </source>
</evidence>
<dbReference type="Pfam" id="PF00768">
    <property type="entry name" value="Peptidase_S11"/>
    <property type="match status" value="1"/>
</dbReference>
<evidence type="ECO:0000259" key="13">
    <source>
        <dbReference type="Pfam" id="PF09211"/>
    </source>
</evidence>
<dbReference type="GO" id="GO:0009002">
    <property type="term" value="F:serine-type D-Ala-D-Ala carboxypeptidase activity"/>
    <property type="evidence" value="ECO:0007669"/>
    <property type="project" value="UniProtKB-EC"/>
</dbReference>
<keyword evidence="11" id="KW-0812">Transmembrane</keyword>
<dbReference type="EC" id="3.4.16.4" evidence="15"/>
<feature type="binding site" evidence="9">
    <location>
        <position position="258"/>
    </location>
    <ligand>
        <name>substrate</name>
    </ligand>
</feature>
<dbReference type="GO" id="GO:0008800">
    <property type="term" value="F:beta-lactamase activity"/>
    <property type="evidence" value="ECO:0007669"/>
    <property type="project" value="InterPro"/>
</dbReference>
<evidence type="ECO:0000256" key="7">
    <source>
        <dbReference type="ARBA" id="ARBA00023316"/>
    </source>
</evidence>
<keyword evidence="6" id="KW-0573">Peptidoglycan synthesis</keyword>
<dbReference type="GO" id="GO:0046677">
    <property type="term" value="P:response to antibiotic"/>
    <property type="evidence" value="ECO:0007669"/>
    <property type="project" value="InterPro"/>
</dbReference>
<keyword evidence="5" id="KW-0133">Cell shape</keyword>
<dbReference type="GO" id="GO:0008360">
    <property type="term" value="P:regulation of cell shape"/>
    <property type="evidence" value="ECO:0007669"/>
    <property type="project" value="UniProtKB-KW"/>
</dbReference>
<dbReference type="NCBIfam" id="NF038258">
    <property type="entry name" value="PBP4_Staph"/>
    <property type="match status" value="1"/>
</dbReference>
<evidence type="ECO:0000256" key="2">
    <source>
        <dbReference type="ARBA" id="ARBA00007164"/>
    </source>
</evidence>
<dbReference type="EMBL" id="UHEF01000001">
    <property type="protein sequence ID" value="SUM90147.1"/>
    <property type="molecule type" value="Genomic_DNA"/>
</dbReference>
<dbReference type="EMBL" id="LR962863">
    <property type="protein sequence ID" value="CAD7360551.1"/>
    <property type="molecule type" value="Genomic_DNA"/>
</dbReference>
<dbReference type="PANTHER" id="PTHR35333:SF4">
    <property type="entry name" value="SLR0121 PROTEIN"/>
    <property type="match status" value="1"/>
</dbReference>
<feature type="domain" description="Penicillin-binding protein 4 C-terminal" evidence="13">
    <location>
        <begin position="316"/>
        <end position="380"/>
    </location>
</feature>
<gene>
    <name evidence="15" type="primary">pbp4</name>
    <name evidence="15" type="ORF">NCTC12218_02228</name>
</gene>